<feature type="domain" description="ECM29 ARM-like repeats" evidence="2">
    <location>
        <begin position="143"/>
        <end position="227"/>
    </location>
</feature>
<dbReference type="InterPro" id="IPR055444">
    <property type="entry name" value="ARM_ECM29"/>
</dbReference>
<protein>
    <submittedName>
        <fullName evidence="3">ECM29</fullName>
    </submittedName>
</protein>
<dbReference type="InterPro" id="IPR024372">
    <property type="entry name" value="Ecm29_N"/>
</dbReference>
<dbReference type="GO" id="GO:0060090">
    <property type="term" value="F:molecular adaptor activity"/>
    <property type="evidence" value="ECO:0007669"/>
    <property type="project" value="InterPro"/>
</dbReference>
<dbReference type="Pfam" id="PF13001">
    <property type="entry name" value="ECM29_N"/>
    <property type="match status" value="1"/>
</dbReference>
<evidence type="ECO:0000313" key="4">
    <source>
        <dbReference type="Proteomes" id="UP000675881"/>
    </source>
</evidence>
<evidence type="ECO:0000313" key="3">
    <source>
        <dbReference type="EMBL" id="CAF2955387.1"/>
    </source>
</evidence>
<gene>
    <name evidence="3" type="ORF">LSAA_9894</name>
</gene>
<feature type="domain" description="Proteasome component Ecm29 N-terminal" evidence="1">
    <location>
        <begin position="3"/>
        <end position="50"/>
    </location>
</feature>
<dbReference type="GO" id="GO:0043248">
    <property type="term" value="P:proteasome assembly"/>
    <property type="evidence" value="ECO:0007669"/>
    <property type="project" value="InterPro"/>
</dbReference>
<keyword evidence="4" id="KW-1185">Reference proteome</keyword>
<organism evidence="3 4">
    <name type="scientific">Lepeophtheirus salmonis</name>
    <name type="common">Salmon louse</name>
    <name type="synonym">Caligus salmonis</name>
    <dbReference type="NCBI Taxonomy" id="72036"/>
    <lineage>
        <taxon>Eukaryota</taxon>
        <taxon>Metazoa</taxon>
        <taxon>Ecdysozoa</taxon>
        <taxon>Arthropoda</taxon>
        <taxon>Crustacea</taxon>
        <taxon>Multicrustacea</taxon>
        <taxon>Hexanauplia</taxon>
        <taxon>Copepoda</taxon>
        <taxon>Siphonostomatoida</taxon>
        <taxon>Caligidae</taxon>
        <taxon>Lepeophtheirus</taxon>
    </lineage>
</organism>
<evidence type="ECO:0000259" key="2">
    <source>
        <dbReference type="Pfam" id="PF23702"/>
    </source>
</evidence>
<dbReference type="EMBL" id="HG994584">
    <property type="protein sequence ID" value="CAF2955387.1"/>
    <property type="molecule type" value="Genomic_DNA"/>
</dbReference>
<accession>A0A7R8H9F3</accession>
<evidence type="ECO:0000259" key="1">
    <source>
        <dbReference type="Pfam" id="PF13001"/>
    </source>
</evidence>
<dbReference type="AlphaFoldDB" id="A0A7R8H9F3"/>
<dbReference type="OrthoDB" id="16066at2759"/>
<reference evidence="3" key="1">
    <citation type="submission" date="2021-02" db="EMBL/GenBank/DDBJ databases">
        <authorList>
            <person name="Bekaert M."/>
        </authorList>
    </citation>
    <scope>NUCLEOTIDE SEQUENCE</scope>
    <source>
        <strain evidence="3">IoA-00</strain>
    </source>
</reference>
<dbReference type="Proteomes" id="UP000675881">
    <property type="component" value="Chromosome 5"/>
</dbReference>
<sequence length="238" mass="27171">MDSNNLSMMDTLLCTNMDNKEKQVRLISVQYAGEIFESKHVSSRYTLLLGAGDMEEEVSRSAKRYLYGGLNDIEKKDGVSGKDIILPPFEAMINFILKKSNVRSSSKNKISMNGVSLPFNPVVYSEILDYLRICLLNTAIPELIPQKQWLSQPTYEAPLISQYLNKLYESTKDLVNNFIKFAERLLEAKNGLQQSLAVLQIIGCTSTKTFNHFENKINWLRSLFERNPSRMFGIILLI</sequence>
<proteinExistence type="predicted"/>
<dbReference type="Pfam" id="PF23702">
    <property type="entry name" value="ARM_ECM29"/>
    <property type="match status" value="1"/>
</dbReference>
<name>A0A7R8H9F3_LEPSM</name>